<reference evidence="3 4" key="1">
    <citation type="journal article" date="2021" name="Nat. Commun.">
        <title>Genetic determinants of endophytism in the Arabidopsis root mycobiome.</title>
        <authorList>
            <person name="Mesny F."/>
            <person name="Miyauchi S."/>
            <person name="Thiergart T."/>
            <person name="Pickel B."/>
            <person name="Atanasova L."/>
            <person name="Karlsson M."/>
            <person name="Huettel B."/>
            <person name="Barry K.W."/>
            <person name="Haridas S."/>
            <person name="Chen C."/>
            <person name="Bauer D."/>
            <person name="Andreopoulos W."/>
            <person name="Pangilinan J."/>
            <person name="LaButti K."/>
            <person name="Riley R."/>
            <person name="Lipzen A."/>
            <person name="Clum A."/>
            <person name="Drula E."/>
            <person name="Henrissat B."/>
            <person name="Kohler A."/>
            <person name="Grigoriev I.V."/>
            <person name="Martin F.M."/>
            <person name="Hacquard S."/>
        </authorList>
    </citation>
    <scope>NUCLEOTIDE SEQUENCE [LARGE SCALE GENOMIC DNA]</scope>
    <source>
        <strain evidence="3 4">MPI-SDFR-AT-0080</strain>
    </source>
</reference>
<protein>
    <recommendedName>
        <fullName evidence="5">Secreted protein</fullName>
    </recommendedName>
</protein>
<dbReference type="Proteomes" id="UP000774617">
    <property type="component" value="Unassembled WGS sequence"/>
</dbReference>
<evidence type="ECO:0000256" key="2">
    <source>
        <dbReference type="SAM" id="SignalP"/>
    </source>
</evidence>
<evidence type="ECO:0008006" key="5">
    <source>
        <dbReference type="Google" id="ProtNLM"/>
    </source>
</evidence>
<keyword evidence="4" id="KW-1185">Reference proteome</keyword>
<feature type="signal peptide" evidence="2">
    <location>
        <begin position="1"/>
        <end position="32"/>
    </location>
</feature>
<gene>
    <name evidence="3" type="ORF">B0J12DRAFT_429029</name>
</gene>
<evidence type="ECO:0000313" key="3">
    <source>
        <dbReference type="EMBL" id="KAH7055741.1"/>
    </source>
</evidence>
<proteinExistence type="predicted"/>
<organism evidence="3 4">
    <name type="scientific">Macrophomina phaseolina</name>
    <dbReference type="NCBI Taxonomy" id="35725"/>
    <lineage>
        <taxon>Eukaryota</taxon>
        <taxon>Fungi</taxon>
        <taxon>Dikarya</taxon>
        <taxon>Ascomycota</taxon>
        <taxon>Pezizomycotina</taxon>
        <taxon>Dothideomycetes</taxon>
        <taxon>Dothideomycetes incertae sedis</taxon>
        <taxon>Botryosphaeriales</taxon>
        <taxon>Botryosphaeriaceae</taxon>
        <taxon>Macrophomina</taxon>
    </lineage>
</organism>
<feature type="region of interest" description="Disordered" evidence="1">
    <location>
        <begin position="85"/>
        <end position="106"/>
    </location>
</feature>
<comment type="caution">
    <text evidence="3">The sequence shown here is derived from an EMBL/GenBank/DDBJ whole genome shotgun (WGS) entry which is preliminary data.</text>
</comment>
<evidence type="ECO:0000256" key="1">
    <source>
        <dbReference type="SAM" id="MobiDB-lite"/>
    </source>
</evidence>
<keyword evidence="2" id="KW-0732">Signal</keyword>
<dbReference type="EMBL" id="JAGTJR010000008">
    <property type="protein sequence ID" value="KAH7055741.1"/>
    <property type="molecule type" value="Genomic_DNA"/>
</dbReference>
<name>A0ABQ8GGZ7_9PEZI</name>
<sequence>MAWCWDGAGWEEAGSLLIALLLLLLLRPLRRCSDTGRCSCCCLCLSLPLSASASLCLCLSLPLPLSASASLCLCLCRCLFVNHLHAPEPPSLRDTPPTRWPRAKHD</sequence>
<feature type="chain" id="PRO_5046972428" description="Secreted protein" evidence="2">
    <location>
        <begin position="33"/>
        <end position="106"/>
    </location>
</feature>
<accession>A0ABQ8GGZ7</accession>
<evidence type="ECO:0000313" key="4">
    <source>
        <dbReference type="Proteomes" id="UP000774617"/>
    </source>
</evidence>